<dbReference type="HAMAP" id="MF_01201">
    <property type="entry name" value="Ala_racemase"/>
    <property type="match status" value="1"/>
</dbReference>
<dbReference type="Pfam" id="PF01168">
    <property type="entry name" value="Ala_racemase_N"/>
    <property type="match status" value="1"/>
</dbReference>
<organism evidence="8 9">
    <name type="scientific">candidate division WOR_3 bacterium SM23_60</name>
    <dbReference type="NCBI Taxonomy" id="1703780"/>
    <lineage>
        <taxon>Bacteria</taxon>
        <taxon>Bacteria division WOR-3</taxon>
    </lineage>
</organism>
<dbReference type="EMBL" id="LJUO01000063">
    <property type="protein sequence ID" value="KPK71415.1"/>
    <property type="molecule type" value="Genomic_DNA"/>
</dbReference>
<dbReference type="SUPFAM" id="SSF51419">
    <property type="entry name" value="PLP-binding barrel"/>
    <property type="match status" value="1"/>
</dbReference>
<dbReference type="UniPathway" id="UPA00042">
    <property type="reaction ID" value="UER00497"/>
</dbReference>
<comment type="catalytic activity">
    <reaction evidence="4">
        <text>L-alanine = D-alanine</text>
        <dbReference type="Rhea" id="RHEA:20249"/>
        <dbReference type="ChEBI" id="CHEBI:57416"/>
        <dbReference type="ChEBI" id="CHEBI:57972"/>
        <dbReference type="EC" id="5.1.1.1"/>
    </reaction>
</comment>
<dbReference type="InterPro" id="IPR001608">
    <property type="entry name" value="Ala_racemase_N"/>
</dbReference>
<comment type="pathway">
    <text evidence="4">Amino-acid biosynthesis; D-alanine biosynthesis; D-alanine from L-alanine: step 1/1.</text>
</comment>
<dbReference type="Gene3D" id="3.20.20.10">
    <property type="entry name" value="Alanine racemase"/>
    <property type="match status" value="1"/>
</dbReference>
<feature type="modified residue" description="N6-(pyridoxal phosphate)lysine" evidence="4 5">
    <location>
        <position position="38"/>
    </location>
</feature>
<dbReference type="PATRIC" id="fig|1703780.3.peg.180"/>
<proteinExistence type="inferred from homology"/>
<dbReference type="EC" id="5.1.1.1" evidence="4"/>
<dbReference type="AlphaFoldDB" id="A0A0S8GED7"/>
<dbReference type="CDD" id="cd00430">
    <property type="entry name" value="PLPDE_III_AR"/>
    <property type="match status" value="1"/>
</dbReference>
<reference evidence="8 9" key="1">
    <citation type="journal article" date="2015" name="Microbiome">
        <title>Genomic resolution of linkages in carbon, nitrogen, and sulfur cycling among widespread estuary sediment bacteria.</title>
        <authorList>
            <person name="Baker B.J."/>
            <person name="Lazar C.S."/>
            <person name="Teske A.P."/>
            <person name="Dick G.J."/>
        </authorList>
    </citation>
    <scope>NUCLEOTIDE SEQUENCE [LARGE SCALE GENOMIC DNA]</scope>
    <source>
        <strain evidence="8">SM23_60</strain>
    </source>
</reference>
<dbReference type="InterPro" id="IPR011079">
    <property type="entry name" value="Ala_racemase_C"/>
</dbReference>
<evidence type="ECO:0000313" key="8">
    <source>
        <dbReference type="EMBL" id="KPK71415.1"/>
    </source>
</evidence>
<dbReference type="PANTHER" id="PTHR30511">
    <property type="entry name" value="ALANINE RACEMASE"/>
    <property type="match status" value="1"/>
</dbReference>
<dbReference type="Gene3D" id="2.40.37.10">
    <property type="entry name" value="Lyase, Ornithine Decarboxylase, Chain A, domain 1"/>
    <property type="match status" value="1"/>
</dbReference>
<dbReference type="PROSITE" id="PS00395">
    <property type="entry name" value="ALANINE_RACEMASE"/>
    <property type="match status" value="1"/>
</dbReference>
<dbReference type="GO" id="GO:0005829">
    <property type="term" value="C:cytosol"/>
    <property type="evidence" value="ECO:0007669"/>
    <property type="project" value="TreeGrafter"/>
</dbReference>
<accession>A0A0S8GED7</accession>
<comment type="cofactor">
    <cofactor evidence="1 4 5">
        <name>pyridoxal 5'-phosphate</name>
        <dbReference type="ChEBI" id="CHEBI:597326"/>
    </cofactor>
</comment>
<sequence>MTLTEGRVWAEIYLDRLIHNYKTIEKRVNRAKIMAAIKADAYGHGAVEVARALEAEGSGMFGVASVEEGVELRQAGVNSKILVLSPILYSQIETIVEYDLIPTISEMKFFNILAKKVMALRKPMLVHVEIDSGMTRTGIPYDRAVEAITKIEQSPLIMIEGLFSHFPLADGDGAFTMKQIREFQQLMRALRRRNINPPYLHLANSSGIFKHSDAHFNLVRPGISLYGLTASPQIRYSRTLAPVMALKSRVVNIRNVGKNTPVSYGHTYRTKRRSTIATVSIGYGDGYPRALSNKGAVLIKGKRAPIIGTICMDLMMVDVTGMRGVAVGDTVTLIGRDGRQEITAEECAQHSHTIVYEITSGIGPRVARVFKVGDHVVSVRNLLGRWRYEGH</sequence>
<dbReference type="PRINTS" id="PR00992">
    <property type="entry name" value="ALARACEMASE"/>
</dbReference>
<evidence type="ECO:0000259" key="7">
    <source>
        <dbReference type="SMART" id="SM01005"/>
    </source>
</evidence>
<dbReference type="Proteomes" id="UP000051096">
    <property type="component" value="Unassembled WGS sequence"/>
</dbReference>
<comment type="function">
    <text evidence="4">Catalyzes the interconversion of L-alanine and D-alanine. May also act on other amino acids.</text>
</comment>
<dbReference type="SMART" id="SM01005">
    <property type="entry name" value="Ala_racemase_C"/>
    <property type="match status" value="1"/>
</dbReference>
<evidence type="ECO:0000313" key="9">
    <source>
        <dbReference type="Proteomes" id="UP000051096"/>
    </source>
</evidence>
<dbReference type="Pfam" id="PF00842">
    <property type="entry name" value="Ala_racemase_C"/>
    <property type="match status" value="1"/>
</dbReference>
<dbReference type="InterPro" id="IPR009006">
    <property type="entry name" value="Ala_racemase/Decarboxylase_C"/>
</dbReference>
<dbReference type="GO" id="GO:0030170">
    <property type="term" value="F:pyridoxal phosphate binding"/>
    <property type="evidence" value="ECO:0007669"/>
    <property type="project" value="UniProtKB-UniRule"/>
</dbReference>
<comment type="caution">
    <text evidence="8">The sequence shown here is derived from an EMBL/GenBank/DDBJ whole genome shotgun (WGS) entry which is preliminary data.</text>
</comment>
<dbReference type="InterPro" id="IPR000821">
    <property type="entry name" value="Ala_racemase"/>
</dbReference>
<dbReference type="PANTHER" id="PTHR30511:SF0">
    <property type="entry name" value="ALANINE RACEMASE, CATABOLIC-RELATED"/>
    <property type="match status" value="1"/>
</dbReference>
<gene>
    <name evidence="8" type="ORF">AMJ87_07290</name>
</gene>
<evidence type="ECO:0000256" key="6">
    <source>
        <dbReference type="PIRSR" id="PIRSR600821-52"/>
    </source>
</evidence>
<keyword evidence="2 4" id="KW-0663">Pyridoxal phosphate</keyword>
<dbReference type="GO" id="GO:0008784">
    <property type="term" value="F:alanine racemase activity"/>
    <property type="evidence" value="ECO:0007669"/>
    <property type="project" value="UniProtKB-UniRule"/>
</dbReference>
<evidence type="ECO:0000256" key="5">
    <source>
        <dbReference type="PIRSR" id="PIRSR600821-50"/>
    </source>
</evidence>
<protein>
    <recommendedName>
        <fullName evidence="4">Alanine racemase</fullName>
        <ecNumber evidence="4">5.1.1.1</ecNumber>
    </recommendedName>
</protein>
<dbReference type="InterPro" id="IPR020622">
    <property type="entry name" value="Ala_racemase_pyridoxalP-BS"/>
</dbReference>
<evidence type="ECO:0000256" key="4">
    <source>
        <dbReference type="HAMAP-Rule" id="MF_01201"/>
    </source>
</evidence>
<evidence type="ECO:0000256" key="1">
    <source>
        <dbReference type="ARBA" id="ARBA00001933"/>
    </source>
</evidence>
<dbReference type="FunFam" id="3.20.20.10:FF:000002">
    <property type="entry name" value="Alanine racemase"/>
    <property type="match status" value="1"/>
</dbReference>
<comment type="similarity">
    <text evidence="4">Belongs to the alanine racemase family.</text>
</comment>
<dbReference type="GO" id="GO:0030632">
    <property type="term" value="P:D-alanine biosynthetic process"/>
    <property type="evidence" value="ECO:0007669"/>
    <property type="project" value="UniProtKB-UniRule"/>
</dbReference>
<dbReference type="SUPFAM" id="SSF50621">
    <property type="entry name" value="Alanine racemase C-terminal domain-like"/>
    <property type="match status" value="1"/>
</dbReference>
<evidence type="ECO:0000256" key="3">
    <source>
        <dbReference type="ARBA" id="ARBA00023235"/>
    </source>
</evidence>
<keyword evidence="3 4" id="KW-0413">Isomerase</keyword>
<feature type="binding site" evidence="4 6">
    <location>
        <position position="136"/>
    </location>
    <ligand>
        <name>substrate</name>
    </ligand>
</feature>
<dbReference type="InterPro" id="IPR029066">
    <property type="entry name" value="PLP-binding_barrel"/>
</dbReference>
<feature type="binding site" evidence="4 6">
    <location>
        <position position="312"/>
    </location>
    <ligand>
        <name>substrate</name>
    </ligand>
</feature>
<name>A0A0S8GED7_UNCW3</name>
<dbReference type="NCBIfam" id="TIGR00492">
    <property type="entry name" value="alr"/>
    <property type="match status" value="1"/>
</dbReference>
<feature type="active site" description="Proton acceptor; specific for L-alanine" evidence="4">
    <location>
        <position position="264"/>
    </location>
</feature>
<feature type="active site" description="Proton acceptor; specific for D-alanine" evidence="4">
    <location>
        <position position="38"/>
    </location>
</feature>
<feature type="domain" description="Alanine racemase C-terminal" evidence="7">
    <location>
        <begin position="243"/>
        <end position="371"/>
    </location>
</feature>
<evidence type="ECO:0000256" key="2">
    <source>
        <dbReference type="ARBA" id="ARBA00022898"/>
    </source>
</evidence>